<organism evidence="8 9">
    <name type="scientific">Cedecea neteri</name>
    <dbReference type="NCBI Taxonomy" id="158822"/>
    <lineage>
        <taxon>Bacteria</taxon>
        <taxon>Pseudomonadati</taxon>
        <taxon>Pseudomonadota</taxon>
        <taxon>Gammaproteobacteria</taxon>
        <taxon>Enterobacterales</taxon>
        <taxon>Enterobacteriaceae</taxon>
        <taxon>Cedecea</taxon>
    </lineage>
</organism>
<feature type="transmembrane region" description="Helical" evidence="7">
    <location>
        <begin position="330"/>
        <end position="353"/>
    </location>
</feature>
<feature type="transmembrane region" description="Helical" evidence="7">
    <location>
        <begin position="142"/>
        <end position="165"/>
    </location>
</feature>
<dbReference type="PANTHER" id="PTHR30250">
    <property type="entry name" value="PST FAMILY PREDICTED COLANIC ACID TRANSPORTER"/>
    <property type="match status" value="1"/>
</dbReference>
<evidence type="ECO:0000256" key="5">
    <source>
        <dbReference type="ARBA" id="ARBA00022989"/>
    </source>
</evidence>
<keyword evidence="5 7" id="KW-1133">Transmembrane helix</keyword>
<feature type="transmembrane region" description="Helical" evidence="7">
    <location>
        <begin position="421"/>
        <end position="443"/>
    </location>
</feature>
<feature type="transmembrane region" description="Helical" evidence="7">
    <location>
        <begin position="21"/>
        <end position="43"/>
    </location>
</feature>
<dbReference type="EMBL" id="CP009451">
    <property type="protein sequence ID" value="AIR06916.1"/>
    <property type="molecule type" value="Genomic_DNA"/>
</dbReference>
<comment type="similarity">
    <text evidence="2">Belongs to the polysaccharide synthase family.</text>
</comment>
<keyword evidence="9" id="KW-1185">Reference proteome</keyword>
<sequence length="454" mass="51696">MIIFFKKIVQKLGVDFDIGNTLLLRLWSTVSGALLVLIIPFFLSTPEQGYYFTFASLIGMQIFFELGFNFVITQMISHEMVNVKVTDGKLDGRRNSVDRIYSLIAMLVKWYAVISILFFVTVYYIGIHFFNTHGSLHQSDWVYAWFGIVFCSSLNIFASPFLSVLEGMGFVGRVARLRLYQSIAGYLSLAVLLSFHFKLNAIPAVSGMAALFSLIYIFKIKFSVLFSPVYKADKIDVKNKVSISWRHEIFPFQWRIAISWISGYFIFQLFNPLVFSNQGAAEAGKLGLLLTIFSTILTLSMSWVNAKIPSMSRLISCGNRVELNILFKKIFICSLAFNILLSFMFVVTLKVMMIMGMPLADRVSGVNTVVLIAIINIINHIIFCLASYMRAHKEEPLLFNSVITGVLVAIFAYFMSKYSVFLMISSYLAILITVTLPWVLILFRQYNKRKFIPN</sequence>
<comment type="subcellular location">
    <subcellularLocation>
        <location evidence="1">Cell membrane</location>
        <topology evidence="1">Multi-pass membrane protein</topology>
    </subcellularLocation>
</comment>
<keyword evidence="4 7" id="KW-0812">Transmembrane</keyword>
<feature type="transmembrane region" description="Helical" evidence="7">
    <location>
        <begin position="177"/>
        <end position="195"/>
    </location>
</feature>
<gene>
    <name evidence="8" type="ORF">JT31_20500</name>
</gene>
<evidence type="ECO:0000256" key="6">
    <source>
        <dbReference type="ARBA" id="ARBA00023136"/>
    </source>
</evidence>
<dbReference type="InterPro" id="IPR050833">
    <property type="entry name" value="Poly_Biosynth_Transport"/>
</dbReference>
<keyword evidence="6 7" id="KW-0472">Membrane</keyword>
<dbReference type="KEGG" id="cnt:JT31_20500"/>
<dbReference type="AlphaFoldDB" id="A0A089Q6N4"/>
<evidence type="ECO:0000256" key="7">
    <source>
        <dbReference type="SAM" id="Phobius"/>
    </source>
</evidence>
<evidence type="ECO:0000256" key="3">
    <source>
        <dbReference type="ARBA" id="ARBA00022475"/>
    </source>
</evidence>
<protein>
    <recommendedName>
        <fullName evidence="10">Polysaccharide biosynthesis protein</fullName>
    </recommendedName>
</protein>
<proteinExistence type="inferred from homology"/>
<evidence type="ECO:0008006" key="10">
    <source>
        <dbReference type="Google" id="ProtNLM"/>
    </source>
</evidence>
<dbReference type="PANTHER" id="PTHR30250:SF10">
    <property type="entry name" value="LIPOPOLYSACCHARIDE BIOSYNTHESIS PROTEIN WZXC"/>
    <property type="match status" value="1"/>
</dbReference>
<evidence type="ECO:0000313" key="9">
    <source>
        <dbReference type="Proteomes" id="UP000029481"/>
    </source>
</evidence>
<feature type="transmembrane region" description="Helical" evidence="7">
    <location>
        <begin position="103"/>
        <end position="130"/>
    </location>
</feature>
<evidence type="ECO:0000256" key="4">
    <source>
        <dbReference type="ARBA" id="ARBA00022692"/>
    </source>
</evidence>
<feature type="transmembrane region" description="Helical" evidence="7">
    <location>
        <begin position="49"/>
        <end position="72"/>
    </location>
</feature>
<dbReference type="GO" id="GO:0005886">
    <property type="term" value="C:plasma membrane"/>
    <property type="evidence" value="ECO:0007669"/>
    <property type="project" value="UniProtKB-SubCell"/>
</dbReference>
<keyword evidence="3" id="KW-1003">Cell membrane</keyword>
<accession>A0A089Q6N4</accession>
<dbReference type="RefSeq" id="WP_038481315.1">
    <property type="nucleotide sequence ID" value="NZ_CP009451.1"/>
</dbReference>
<reference evidence="8 9" key="1">
    <citation type="submission" date="2014-09" db="EMBL/GenBank/DDBJ databases">
        <title>Cedecea neteri SSMD04 Genome Sequencing.</title>
        <authorList>
            <person name="Tan J.-Y."/>
        </authorList>
    </citation>
    <scope>NUCLEOTIDE SEQUENCE [LARGE SCALE GENOMIC DNA]</scope>
    <source>
        <strain evidence="8 9">SSMD04</strain>
    </source>
</reference>
<feature type="transmembrane region" description="Helical" evidence="7">
    <location>
        <begin position="201"/>
        <end position="218"/>
    </location>
</feature>
<evidence type="ECO:0000256" key="2">
    <source>
        <dbReference type="ARBA" id="ARBA00007430"/>
    </source>
</evidence>
<evidence type="ECO:0000256" key="1">
    <source>
        <dbReference type="ARBA" id="ARBA00004651"/>
    </source>
</evidence>
<feature type="transmembrane region" description="Helical" evidence="7">
    <location>
        <begin position="254"/>
        <end position="274"/>
    </location>
</feature>
<feature type="transmembrane region" description="Helical" evidence="7">
    <location>
        <begin position="286"/>
        <end position="306"/>
    </location>
</feature>
<name>A0A089Q6N4_9ENTR</name>
<feature type="transmembrane region" description="Helical" evidence="7">
    <location>
        <begin position="397"/>
        <end position="415"/>
    </location>
</feature>
<dbReference type="OrthoDB" id="8562875at2"/>
<evidence type="ECO:0000313" key="8">
    <source>
        <dbReference type="EMBL" id="AIR06916.1"/>
    </source>
</evidence>
<dbReference type="Proteomes" id="UP000029481">
    <property type="component" value="Chromosome"/>
</dbReference>
<feature type="transmembrane region" description="Helical" evidence="7">
    <location>
        <begin position="365"/>
        <end position="385"/>
    </location>
</feature>